<dbReference type="InterPro" id="IPR013762">
    <property type="entry name" value="Integrase-like_cat_sf"/>
</dbReference>
<dbReference type="Pfam" id="PF00589">
    <property type="entry name" value="Phage_integrase"/>
    <property type="match status" value="1"/>
</dbReference>
<sequence>MVRLEILVFTNGERYPILIDDKKNIPHYYSTLWTTSILRGNCSVNTIRNKLYAIRWLFEWESSSNRNIINEFRNGILLNYEDMINLREHFRLSEKKADIKKLNFSNNLSKNEKSKNSKVISTSHQYNRMTAVIEYLDFISSLFINKGTYTIKDIEKMITTFKNLRPKGRNIYSSKVFDNINIPDGLLDEFINVADYLNPKNPFKSEGIRKRNYLMFMLLRKLGIRRGELLSIKIDDLNLTGNNPAIFIRRTHDDPIDTRINQAVAKTKERRLVISLEISNLIDEYIINYRNKIPNANRHPYLFVTHRKGISQGNPLSVSTFDNIIIPTMKKVDKKFSIIHPHIFRHEWNLDFSRKVDLNNKLAKENKANYTEITPEAEAKYRQHWMGHTSEKSSYIYNKRHIIEQANKLVLIEQHELVKKLTHKKNGNQDRNNE</sequence>
<feature type="domain" description="Tyr recombinase" evidence="2">
    <location>
        <begin position="180"/>
        <end position="412"/>
    </location>
</feature>
<proteinExistence type="predicted"/>
<keyword evidence="1" id="KW-0233">DNA recombination</keyword>
<dbReference type="InterPro" id="IPR011010">
    <property type="entry name" value="DNA_brk_join_enz"/>
</dbReference>
<dbReference type="CDD" id="cd00397">
    <property type="entry name" value="DNA_BRE_C"/>
    <property type="match status" value="1"/>
</dbReference>
<dbReference type="Gene3D" id="1.10.443.10">
    <property type="entry name" value="Intergrase catalytic core"/>
    <property type="match status" value="1"/>
</dbReference>
<dbReference type="RefSeq" id="WP_077462375.1">
    <property type="nucleotide sequence ID" value="NZ_MLAA01000004.1"/>
</dbReference>
<dbReference type="SUPFAM" id="SSF56349">
    <property type="entry name" value="DNA breaking-rejoining enzymes"/>
    <property type="match status" value="1"/>
</dbReference>
<protein>
    <recommendedName>
        <fullName evidence="2">Tyr recombinase domain-containing protein</fullName>
    </recommendedName>
</protein>
<accession>A0ABX3L160</accession>
<comment type="caution">
    <text evidence="3">The sequence shown here is derived from an EMBL/GenBank/DDBJ whole genome shotgun (WGS) entry which is preliminary data.</text>
</comment>
<gene>
    <name evidence="3" type="ORF">BKG89_01255</name>
</gene>
<organism evidence="3 4">
    <name type="scientific">Rodentibacter caecimuris</name>
    <dbReference type="NCBI Taxonomy" id="1796644"/>
    <lineage>
        <taxon>Bacteria</taxon>
        <taxon>Pseudomonadati</taxon>
        <taxon>Pseudomonadota</taxon>
        <taxon>Gammaproteobacteria</taxon>
        <taxon>Pasteurellales</taxon>
        <taxon>Pasteurellaceae</taxon>
        <taxon>Rodentibacter</taxon>
    </lineage>
</organism>
<dbReference type="PROSITE" id="PS51898">
    <property type="entry name" value="TYR_RECOMBINASE"/>
    <property type="match status" value="1"/>
</dbReference>
<dbReference type="InterPro" id="IPR002104">
    <property type="entry name" value="Integrase_catalytic"/>
</dbReference>
<name>A0ABX3L160_9PAST</name>
<evidence type="ECO:0000259" key="2">
    <source>
        <dbReference type="PROSITE" id="PS51898"/>
    </source>
</evidence>
<evidence type="ECO:0000313" key="4">
    <source>
        <dbReference type="Proteomes" id="UP000188820"/>
    </source>
</evidence>
<evidence type="ECO:0000313" key="3">
    <source>
        <dbReference type="EMBL" id="OOF71166.1"/>
    </source>
</evidence>
<dbReference type="EMBL" id="MLAA01000004">
    <property type="protein sequence ID" value="OOF71166.1"/>
    <property type="molecule type" value="Genomic_DNA"/>
</dbReference>
<keyword evidence="4" id="KW-1185">Reference proteome</keyword>
<dbReference type="Proteomes" id="UP000188820">
    <property type="component" value="Unassembled WGS sequence"/>
</dbReference>
<reference evidence="3 4" key="1">
    <citation type="submission" date="2016-10" db="EMBL/GenBank/DDBJ databases">
        <title>Rodentibacter gen. nov. and new species.</title>
        <authorList>
            <person name="Christensen H."/>
        </authorList>
    </citation>
    <scope>NUCLEOTIDE SEQUENCE [LARGE SCALE GENOMIC DNA]</scope>
    <source>
        <strain evidence="3 4">1998236014</strain>
    </source>
</reference>
<evidence type="ECO:0000256" key="1">
    <source>
        <dbReference type="ARBA" id="ARBA00023172"/>
    </source>
</evidence>